<comment type="caution">
    <text evidence="1">The sequence shown here is derived from an EMBL/GenBank/DDBJ whole genome shotgun (WGS) entry which is preliminary data.</text>
</comment>
<keyword evidence="2" id="KW-1185">Reference proteome</keyword>
<name>A0ABC8JRZ6_ERUVS</name>
<dbReference type="PANTHER" id="PTHR34119">
    <property type="entry name" value="HYDROXYPROLINE-RICH GLYCOPROTEIN-LIKE"/>
    <property type="match status" value="1"/>
</dbReference>
<organism evidence="1 2">
    <name type="scientific">Eruca vesicaria subsp. sativa</name>
    <name type="common">Garden rocket</name>
    <name type="synonym">Eruca sativa</name>
    <dbReference type="NCBI Taxonomy" id="29727"/>
    <lineage>
        <taxon>Eukaryota</taxon>
        <taxon>Viridiplantae</taxon>
        <taxon>Streptophyta</taxon>
        <taxon>Embryophyta</taxon>
        <taxon>Tracheophyta</taxon>
        <taxon>Spermatophyta</taxon>
        <taxon>Magnoliopsida</taxon>
        <taxon>eudicotyledons</taxon>
        <taxon>Gunneridae</taxon>
        <taxon>Pentapetalae</taxon>
        <taxon>rosids</taxon>
        <taxon>malvids</taxon>
        <taxon>Brassicales</taxon>
        <taxon>Brassicaceae</taxon>
        <taxon>Brassiceae</taxon>
        <taxon>Eruca</taxon>
    </lineage>
</organism>
<dbReference type="AlphaFoldDB" id="A0ABC8JRZ6"/>
<accession>A0ABC8JRZ6</accession>
<dbReference type="EMBL" id="CAKOAT010117376">
    <property type="protein sequence ID" value="CAH8331641.1"/>
    <property type="molecule type" value="Genomic_DNA"/>
</dbReference>
<gene>
    <name evidence="1" type="ORF">ERUC_LOCUS12422</name>
</gene>
<sequence>MIFSLPQRENAEANYGRSRSYRRDVRIESQSAPLFAENRTMPPSERLLRMRSSLTREFSTYALPTPVETSRSPSSITRLANNNNNNMDSFLVQLQVNPYLTSLSPQHLVYTLVQSHGVQFPSYQKCQHLHQLLLPLHLSQHH</sequence>
<protein>
    <submittedName>
        <fullName evidence="1">Uncharacterized protein</fullName>
    </submittedName>
</protein>
<evidence type="ECO:0000313" key="2">
    <source>
        <dbReference type="Proteomes" id="UP001642260"/>
    </source>
</evidence>
<reference evidence="1 2" key="1">
    <citation type="submission" date="2022-03" db="EMBL/GenBank/DDBJ databases">
        <authorList>
            <person name="Macdonald S."/>
            <person name="Ahmed S."/>
            <person name="Newling K."/>
        </authorList>
    </citation>
    <scope>NUCLEOTIDE SEQUENCE [LARGE SCALE GENOMIC DNA]</scope>
</reference>
<evidence type="ECO:0000313" key="1">
    <source>
        <dbReference type="EMBL" id="CAH8331641.1"/>
    </source>
</evidence>
<proteinExistence type="predicted"/>
<dbReference type="Proteomes" id="UP001642260">
    <property type="component" value="Unassembled WGS sequence"/>
</dbReference>
<dbReference type="InterPro" id="IPR037488">
    <property type="entry name" value="At2g33490-like"/>
</dbReference>
<dbReference type="PANTHER" id="PTHR34119:SF20">
    <property type="entry name" value="BAR DOMAIN-CONTAINING PROTEIN"/>
    <property type="match status" value="1"/>
</dbReference>